<reference evidence="3" key="1">
    <citation type="journal article" date="2014" name="Int. J. Syst. Evol. Microbiol.">
        <title>Complete genome of a new Firmicutes species belonging to the dominant human colonic microbiota ('Ruminococcus bicirculans') reveals two chromosomes and a selective capacity to utilize plant glucans.</title>
        <authorList>
            <consortium name="NISC Comparative Sequencing Program"/>
            <person name="Wegmann U."/>
            <person name="Louis P."/>
            <person name="Goesmann A."/>
            <person name="Henrissat B."/>
            <person name="Duncan S.H."/>
            <person name="Flint H.J."/>
        </authorList>
    </citation>
    <scope>NUCLEOTIDE SEQUENCE</scope>
    <source>
        <strain evidence="3">NBRC 107715</strain>
    </source>
</reference>
<dbReference type="RefSeq" id="WP_170267692.1">
    <property type="nucleotide sequence ID" value="NZ_BJZU01000017.1"/>
</dbReference>
<name>A0A512IZN8_9HYPH</name>
<dbReference type="EMBL" id="BSPK01000112">
    <property type="protein sequence ID" value="GLS67431.1"/>
    <property type="molecule type" value="Genomic_DNA"/>
</dbReference>
<gene>
    <name evidence="3" type="ORF">GCM10007888_58150</name>
    <name evidence="2" type="ORF">MOX02_12100</name>
</gene>
<organism evidence="2 4">
    <name type="scientific">Methylobacterium oxalidis</name>
    <dbReference type="NCBI Taxonomy" id="944322"/>
    <lineage>
        <taxon>Bacteria</taxon>
        <taxon>Pseudomonadati</taxon>
        <taxon>Pseudomonadota</taxon>
        <taxon>Alphaproteobacteria</taxon>
        <taxon>Hyphomicrobiales</taxon>
        <taxon>Methylobacteriaceae</taxon>
        <taxon>Methylobacterium</taxon>
    </lineage>
</organism>
<evidence type="ECO:0000313" key="3">
    <source>
        <dbReference type="EMBL" id="GLS67431.1"/>
    </source>
</evidence>
<reference evidence="5" key="2">
    <citation type="journal article" date="2019" name="Int. J. Syst. Evol. Microbiol.">
        <title>The Global Catalogue of Microorganisms (GCM) 10K type strain sequencing project: providing services to taxonomists for standard genome sequencing and annotation.</title>
        <authorList>
            <consortium name="The Broad Institute Genomics Platform"/>
            <consortium name="The Broad Institute Genome Sequencing Center for Infectious Disease"/>
            <person name="Wu L."/>
            <person name="Ma J."/>
        </authorList>
    </citation>
    <scope>NUCLEOTIDE SEQUENCE [LARGE SCALE GENOMIC DNA]</scope>
    <source>
        <strain evidence="5">NBRC 107715</strain>
    </source>
</reference>
<dbReference type="EMBL" id="BJZU01000017">
    <property type="protein sequence ID" value="GEP03172.1"/>
    <property type="molecule type" value="Genomic_DNA"/>
</dbReference>
<dbReference type="AlphaFoldDB" id="A0A512IZN8"/>
<dbReference type="Proteomes" id="UP000321960">
    <property type="component" value="Unassembled WGS sequence"/>
</dbReference>
<sequence length="46" mass="4545">MSILATALLDAAPGTGEGATVESAAGIRAGDRTRRAPGMAKTAMTQ</sequence>
<evidence type="ECO:0000313" key="5">
    <source>
        <dbReference type="Proteomes" id="UP001156856"/>
    </source>
</evidence>
<dbReference type="Proteomes" id="UP001156856">
    <property type="component" value="Unassembled WGS sequence"/>
</dbReference>
<reference evidence="3" key="4">
    <citation type="submission" date="2023-01" db="EMBL/GenBank/DDBJ databases">
        <title>Draft genome sequence of Methylobacterium oxalidis strain NBRC 107715.</title>
        <authorList>
            <person name="Sun Q."/>
            <person name="Mori K."/>
        </authorList>
    </citation>
    <scope>NUCLEOTIDE SEQUENCE</scope>
    <source>
        <strain evidence="3">NBRC 107715</strain>
    </source>
</reference>
<comment type="caution">
    <text evidence="2">The sequence shown here is derived from an EMBL/GenBank/DDBJ whole genome shotgun (WGS) entry which is preliminary data.</text>
</comment>
<keyword evidence="5" id="KW-1185">Reference proteome</keyword>
<protein>
    <submittedName>
        <fullName evidence="2">Uncharacterized protein</fullName>
    </submittedName>
</protein>
<proteinExistence type="predicted"/>
<evidence type="ECO:0000313" key="4">
    <source>
        <dbReference type="Proteomes" id="UP000321960"/>
    </source>
</evidence>
<feature type="region of interest" description="Disordered" evidence="1">
    <location>
        <begin position="10"/>
        <end position="46"/>
    </location>
</feature>
<reference evidence="2 4" key="3">
    <citation type="submission" date="2019-07" db="EMBL/GenBank/DDBJ databases">
        <title>Whole genome shotgun sequence of Methylobacterium oxalidis NBRC 107715.</title>
        <authorList>
            <person name="Hosoyama A."/>
            <person name="Uohara A."/>
            <person name="Ohji S."/>
            <person name="Ichikawa N."/>
        </authorList>
    </citation>
    <scope>NUCLEOTIDE SEQUENCE [LARGE SCALE GENOMIC DNA]</scope>
    <source>
        <strain evidence="2 4">NBRC 107715</strain>
    </source>
</reference>
<evidence type="ECO:0000313" key="2">
    <source>
        <dbReference type="EMBL" id="GEP03172.1"/>
    </source>
</evidence>
<evidence type="ECO:0000256" key="1">
    <source>
        <dbReference type="SAM" id="MobiDB-lite"/>
    </source>
</evidence>
<accession>A0A512IZN8</accession>